<dbReference type="GO" id="GO:0005506">
    <property type="term" value="F:iron ion binding"/>
    <property type="evidence" value="ECO:0007669"/>
    <property type="project" value="InterPro"/>
</dbReference>
<dbReference type="InterPro" id="IPR036396">
    <property type="entry name" value="Cyt_P450_sf"/>
</dbReference>
<dbReference type="GO" id="GO:0016705">
    <property type="term" value="F:oxidoreductase activity, acting on paired donors, with incorporation or reduction of molecular oxygen"/>
    <property type="evidence" value="ECO:0007669"/>
    <property type="project" value="InterPro"/>
</dbReference>
<dbReference type="OrthoDB" id="1470350at2759"/>
<dbReference type="AlphaFoldDB" id="A0A6A5Z5V7"/>
<evidence type="ECO:0000256" key="5">
    <source>
        <dbReference type="ARBA" id="ARBA00023002"/>
    </source>
</evidence>
<keyword evidence="5" id="KW-0560">Oxidoreductase</keyword>
<dbReference type="InterPro" id="IPR047146">
    <property type="entry name" value="Cyt_P450_E_CYP52_fungi"/>
</dbReference>
<evidence type="ECO:0000313" key="8">
    <source>
        <dbReference type="EMBL" id="KAF2114403.1"/>
    </source>
</evidence>
<proteinExistence type="inferred from homology"/>
<keyword evidence="6" id="KW-0408">Iron</keyword>
<dbReference type="SUPFAM" id="SSF48264">
    <property type="entry name" value="Cytochrome P450"/>
    <property type="match status" value="1"/>
</dbReference>
<organism evidence="8 9">
    <name type="scientific">Lophiotrema nucula</name>
    <dbReference type="NCBI Taxonomy" id="690887"/>
    <lineage>
        <taxon>Eukaryota</taxon>
        <taxon>Fungi</taxon>
        <taxon>Dikarya</taxon>
        <taxon>Ascomycota</taxon>
        <taxon>Pezizomycotina</taxon>
        <taxon>Dothideomycetes</taxon>
        <taxon>Pleosporomycetidae</taxon>
        <taxon>Pleosporales</taxon>
        <taxon>Lophiotremataceae</taxon>
        <taxon>Lophiotrema</taxon>
    </lineage>
</organism>
<comment type="cofactor">
    <cofactor evidence="1">
        <name>heme</name>
        <dbReference type="ChEBI" id="CHEBI:30413"/>
    </cofactor>
</comment>
<evidence type="ECO:0000313" key="9">
    <source>
        <dbReference type="Proteomes" id="UP000799770"/>
    </source>
</evidence>
<keyword evidence="7" id="KW-0503">Monooxygenase</keyword>
<dbReference type="EMBL" id="ML977325">
    <property type="protein sequence ID" value="KAF2114403.1"/>
    <property type="molecule type" value="Genomic_DNA"/>
</dbReference>
<keyword evidence="3" id="KW-0349">Heme</keyword>
<evidence type="ECO:0000256" key="2">
    <source>
        <dbReference type="ARBA" id="ARBA00010617"/>
    </source>
</evidence>
<evidence type="ECO:0000256" key="4">
    <source>
        <dbReference type="ARBA" id="ARBA00022723"/>
    </source>
</evidence>
<comment type="similarity">
    <text evidence="2">Belongs to the cytochrome P450 family.</text>
</comment>
<sequence length="102" mass="11709">MASQETTAALIANTISSLARHPQYWERLRKTVLERGENLFTFDNLSKFEFVQDIIKESLRLYPILPIMDRSALRDTTLPVGGGPHQDQPIFIAKGLEIWEPR</sequence>
<dbReference type="GO" id="GO:0020037">
    <property type="term" value="F:heme binding"/>
    <property type="evidence" value="ECO:0007669"/>
    <property type="project" value="InterPro"/>
</dbReference>
<name>A0A6A5Z5V7_9PLEO</name>
<evidence type="ECO:0000256" key="7">
    <source>
        <dbReference type="ARBA" id="ARBA00023033"/>
    </source>
</evidence>
<accession>A0A6A5Z5V7</accession>
<evidence type="ECO:0000256" key="6">
    <source>
        <dbReference type="ARBA" id="ARBA00023004"/>
    </source>
</evidence>
<dbReference type="Gene3D" id="1.10.630.10">
    <property type="entry name" value="Cytochrome P450"/>
    <property type="match status" value="1"/>
</dbReference>
<dbReference type="InterPro" id="IPR001128">
    <property type="entry name" value="Cyt_P450"/>
</dbReference>
<keyword evidence="4" id="KW-0479">Metal-binding</keyword>
<protein>
    <submittedName>
        <fullName evidence="8">Cytochrome P450</fullName>
    </submittedName>
</protein>
<dbReference type="PANTHER" id="PTHR24287:SF1">
    <property type="entry name" value="P450, PUTATIVE (EUROFUNG)-RELATED"/>
    <property type="match status" value="1"/>
</dbReference>
<keyword evidence="9" id="KW-1185">Reference proteome</keyword>
<reference evidence="8" key="1">
    <citation type="journal article" date="2020" name="Stud. Mycol.">
        <title>101 Dothideomycetes genomes: a test case for predicting lifestyles and emergence of pathogens.</title>
        <authorList>
            <person name="Haridas S."/>
            <person name="Albert R."/>
            <person name="Binder M."/>
            <person name="Bloem J."/>
            <person name="Labutti K."/>
            <person name="Salamov A."/>
            <person name="Andreopoulos B."/>
            <person name="Baker S."/>
            <person name="Barry K."/>
            <person name="Bills G."/>
            <person name="Bluhm B."/>
            <person name="Cannon C."/>
            <person name="Castanera R."/>
            <person name="Culley D."/>
            <person name="Daum C."/>
            <person name="Ezra D."/>
            <person name="Gonzalez J."/>
            <person name="Henrissat B."/>
            <person name="Kuo A."/>
            <person name="Liang C."/>
            <person name="Lipzen A."/>
            <person name="Lutzoni F."/>
            <person name="Magnuson J."/>
            <person name="Mondo S."/>
            <person name="Nolan M."/>
            <person name="Ohm R."/>
            <person name="Pangilinan J."/>
            <person name="Park H.-J."/>
            <person name="Ramirez L."/>
            <person name="Alfaro M."/>
            <person name="Sun H."/>
            <person name="Tritt A."/>
            <person name="Yoshinaga Y."/>
            <person name="Zwiers L.-H."/>
            <person name="Turgeon B."/>
            <person name="Goodwin S."/>
            <person name="Spatafora J."/>
            <person name="Crous P."/>
            <person name="Grigoriev I."/>
        </authorList>
    </citation>
    <scope>NUCLEOTIDE SEQUENCE</scope>
    <source>
        <strain evidence="8">CBS 627.86</strain>
    </source>
</reference>
<dbReference type="PANTHER" id="PTHR24287">
    <property type="entry name" value="P450, PUTATIVE (EUROFUNG)-RELATED"/>
    <property type="match status" value="1"/>
</dbReference>
<dbReference type="GO" id="GO:0004497">
    <property type="term" value="F:monooxygenase activity"/>
    <property type="evidence" value="ECO:0007669"/>
    <property type="project" value="UniProtKB-KW"/>
</dbReference>
<evidence type="ECO:0000256" key="1">
    <source>
        <dbReference type="ARBA" id="ARBA00001971"/>
    </source>
</evidence>
<dbReference type="Pfam" id="PF00067">
    <property type="entry name" value="p450"/>
    <property type="match status" value="1"/>
</dbReference>
<gene>
    <name evidence="8" type="ORF">BDV96DRAFT_687943</name>
</gene>
<evidence type="ECO:0000256" key="3">
    <source>
        <dbReference type="ARBA" id="ARBA00022617"/>
    </source>
</evidence>
<dbReference type="Proteomes" id="UP000799770">
    <property type="component" value="Unassembled WGS sequence"/>
</dbReference>